<dbReference type="RefSeq" id="WP_369237490.1">
    <property type="nucleotide sequence ID" value="NZ_CP163435.1"/>
</dbReference>
<keyword evidence="1" id="KW-0472">Membrane</keyword>
<proteinExistence type="predicted"/>
<evidence type="ECO:0000313" key="2">
    <source>
        <dbReference type="EMBL" id="XDQ28956.1"/>
    </source>
</evidence>
<feature type="transmembrane region" description="Helical" evidence="1">
    <location>
        <begin position="54"/>
        <end position="71"/>
    </location>
</feature>
<reference evidence="2" key="1">
    <citation type="submission" date="2024-07" db="EMBL/GenBank/DDBJ databases">
        <authorList>
            <person name="Yu S.T."/>
        </authorList>
    </citation>
    <scope>NUCLEOTIDE SEQUENCE</scope>
    <source>
        <strain evidence="2">R21</strain>
    </source>
</reference>
<feature type="transmembrane region" description="Helical" evidence="1">
    <location>
        <begin position="24"/>
        <end position="42"/>
    </location>
</feature>
<evidence type="ECO:0000256" key="1">
    <source>
        <dbReference type="SAM" id="Phobius"/>
    </source>
</evidence>
<keyword evidence="1" id="KW-1133">Transmembrane helix</keyword>
<dbReference type="AlphaFoldDB" id="A0AB39PGG5"/>
<name>A0AB39PGG5_9ACTN</name>
<accession>A0AB39PGG5</accession>
<protein>
    <recommendedName>
        <fullName evidence="3">DUF1453 domain-containing protein</fullName>
    </recommendedName>
</protein>
<feature type="transmembrane region" description="Helical" evidence="1">
    <location>
        <begin position="119"/>
        <end position="140"/>
    </location>
</feature>
<organism evidence="2">
    <name type="scientific">Streptomyces sp. R21</name>
    <dbReference type="NCBI Taxonomy" id="3238627"/>
    <lineage>
        <taxon>Bacteria</taxon>
        <taxon>Bacillati</taxon>
        <taxon>Actinomycetota</taxon>
        <taxon>Actinomycetes</taxon>
        <taxon>Kitasatosporales</taxon>
        <taxon>Streptomycetaceae</taxon>
        <taxon>Streptomyces</taxon>
    </lineage>
</organism>
<evidence type="ECO:0008006" key="3">
    <source>
        <dbReference type="Google" id="ProtNLM"/>
    </source>
</evidence>
<sequence>MTDTLHAGLTMAGQLAEKNDGSNFVVYFNTLLIVGITTIVVVRQFTAQQVTNRMFFWVGVLIIRGCVPPGPAEMKPASITLLVISLIASVVFGIWRGVAFPMWKDAEGRVFRKGDSRILVLWLLTVAVRLVCGGIGAVAFHEAFNADAIWLGMGVTLAVQHAVMTRRKADAPLRVTESGAVPSAT</sequence>
<gene>
    <name evidence="2" type="ORF">AB5J56_31615</name>
</gene>
<keyword evidence="1" id="KW-0812">Transmembrane</keyword>
<feature type="transmembrane region" description="Helical" evidence="1">
    <location>
        <begin position="77"/>
        <end position="98"/>
    </location>
</feature>
<dbReference type="EMBL" id="CP163435">
    <property type="protein sequence ID" value="XDQ28956.1"/>
    <property type="molecule type" value="Genomic_DNA"/>
</dbReference>